<dbReference type="Pfam" id="PF03553">
    <property type="entry name" value="Na_H_antiporter"/>
    <property type="match status" value="1"/>
</dbReference>
<organism evidence="8 9">
    <name type="scientific">Pseudoalteromonas spongiae</name>
    <dbReference type="NCBI Taxonomy" id="298657"/>
    <lineage>
        <taxon>Bacteria</taxon>
        <taxon>Pseudomonadati</taxon>
        <taxon>Pseudomonadota</taxon>
        <taxon>Gammaproteobacteria</taxon>
        <taxon>Alteromonadales</taxon>
        <taxon>Pseudoalteromonadaceae</taxon>
        <taxon>Pseudoalteromonas</taxon>
    </lineage>
</organism>
<dbReference type="PANTHER" id="PTHR43478:SF1">
    <property type="entry name" value="NA+_H+ ANTIPORTER NHAC-LIKE C-TERMINAL DOMAIN-CONTAINING PROTEIN"/>
    <property type="match status" value="1"/>
</dbReference>
<feature type="transmembrane region" description="Helical" evidence="6">
    <location>
        <begin position="67"/>
        <end position="91"/>
    </location>
</feature>
<feature type="transmembrane region" description="Helical" evidence="6">
    <location>
        <begin position="345"/>
        <end position="373"/>
    </location>
</feature>
<dbReference type="RefSeq" id="WP_336436005.1">
    <property type="nucleotide sequence ID" value="NZ_JBAWKS010000002.1"/>
</dbReference>
<dbReference type="EMBL" id="JBAWKS010000002">
    <property type="protein sequence ID" value="MEI4550948.1"/>
    <property type="molecule type" value="Genomic_DNA"/>
</dbReference>
<evidence type="ECO:0000313" key="9">
    <source>
        <dbReference type="Proteomes" id="UP001382455"/>
    </source>
</evidence>
<evidence type="ECO:0000256" key="2">
    <source>
        <dbReference type="ARBA" id="ARBA00022475"/>
    </source>
</evidence>
<keyword evidence="5 6" id="KW-0472">Membrane</keyword>
<evidence type="ECO:0000256" key="4">
    <source>
        <dbReference type="ARBA" id="ARBA00022989"/>
    </source>
</evidence>
<accession>A0ABU8EXQ0</accession>
<dbReference type="InterPro" id="IPR018461">
    <property type="entry name" value="Na/H_Antiport_NhaC-like_C"/>
</dbReference>
<name>A0ABU8EXQ0_9GAMM</name>
<feature type="domain" description="Na+/H+ antiporter NhaC-like C-terminal" evidence="7">
    <location>
        <begin position="166"/>
        <end position="448"/>
    </location>
</feature>
<feature type="transmembrane region" description="Helical" evidence="6">
    <location>
        <begin position="194"/>
        <end position="216"/>
    </location>
</feature>
<evidence type="ECO:0000313" key="8">
    <source>
        <dbReference type="EMBL" id="MEI4550948.1"/>
    </source>
</evidence>
<feature type="transmembrane region" description="Helical" evidence="6">
    <location>
        <begin position="268"/>
        <end position="288"/>
    </location>
</feature>
<evidence type="ECO:0000256" key="3">
    <source>
        <dbReference type="ARBA" id="ARBA00022692"/>
    </source>
</evidence>
<evidence type="ECO:0000259" key="7">
    <source>
        <dbReference type="Pfam" id="PF03553"/>
    </source>
</evidence>
<evidence type="ECO:0000256" key="1">
    <source>
        <dbReference type="ARBA" id="ARBA00004651"/>
    </source>
</evidence>
<sequence length="452" mass="48127">MNDSIYTIIPPIVAILVAIWRKSAIQALVVGLVLTYFMSSNFAPLTSVSAMTTGVIDVATSTYNQRIIIFSLLIGAVLALVNASGGVAGFINALNKKHWVDNDRKAAMVPTLIGSSIFTDTNLSMFTAGLASQSIFDKYKLSRARLAFILDSTCSPISILLLINGWGAYILGLLDGYNLSDEVGVLISTIGYNFYPIIVICVVYYTALSGRVFGPLKAASSKVESKFEQNDTIGKARYLVIPMLGIIFITLGLLYYTGDGDLRRGSGSFSVLWAVVTSYLVLVLMLLLDKVFSIKHLLSHSLKGIKNLVPAVAVLVLSFAFGDAVKAFGTGTYVSGLMSSEVSMLWIAPLLFITAGIMAFATGTSWGTFAILFPIALPIALQTGIEPAFLLAAVLGGGVFGDHASPISDSTIVASIASGCDHIEHVKTQLPYCLVIAAISLLLYVVVGSFII</sequence>
<dbReference type="PANTHER" id="PTHR43478">
    <property type="entry name" value="NA+/H+ ANTIPORTER-RELATED"/>
    <property type="match status" value="1"/>
</dbReference>
<keyword evidence="2" id="KW-1003">Cell membrane</keyword>
<evidence type="ECO:0000256" key="5">
    <source>
        <dbReference type="ARBA" id="ARBA00023136"/>
    </source>
</evidence>
<reference evidence="8 9" key="1">
    <citation type="submission" date="2023-12" db="EMBL/GenBank/DDBJ databases">
        <title>Friends and Foes: Symbiotic and Algicidal bacterial influence on Karenia brevis blooms.</title>
        <authorList>
            <person name="Fei C."/>
            <person name="Mohamed A.R."/>
            <person name="Booker A."/>
            <person name="Arshad M."/>
            <person name="Klass S."/>
            <person name="Ahn S."/>
            <person name="Gilbert P.M."/>
            <person name="Heil C.A."/>
            <person name="Martinez J.M."/>
            <person name="Amin S.A."/>
        </authorList>
    </citation>
    <scope>NUCLEOTIDE SEQUENCE [LARGE SCALE GENOMIC DNA]</scope>
    <source>
        <strain evidence="8 9">CE15</strain>
    </source>
</reference>
<protein>
    <submittedName>
        <fullName evidence="8">Na+/H+ antiporter NhaC family protein</fullName>
    </submittedName>
</protein>
<evidence type="ECO:0000256" key="6">
    <source>
        <dbReference type="SAM" id="Phobius"/>
    </source>
</evidence>
<keyword evidence="4 6" id="KW-1133">Transmembrane helix</keyword>
<keyword evidence="9" id="KW-1185">Reference proteome</keyword>
<comment type="subcellular location">
    <subcellularLocation>
        <location evidence="1">Cell membrane</location>
        <topology evidence="1">Multi-pass membrane protein</topology>
    </subcellularLocation>
</comment>
<comment type="caution">
    <text evidence="8">The sequence shown here is derived from an EMBL/GenBank/DDBJ whole genome shotgun (WGS) entry which is preliminary data.</text>
</comment>
<feature type="transmembrane region" description="Helical" evidence="6">
    <location>
        <begin position="236"/>
        <end position="256"/>
    </location>
</feature>
<keyword evidence="3 6" id="KW-0812">Transmembrane</keyword>
<dbReference type="Proteomes" id="UP001382455">
    <property type="component" value="Unassembled WGS sequence"/>
</dbReference>
<feature type="transmembrane region" description="Helical" evidence="6">
    <location>
        <begin position="308"/>
        <end position="325"/>
    </location>
</feature>
<feature type="transmembrane region" description="Helical" evidence="6">
    <location>
        <begin position="148"/>
        <end position="174"/>
    </location>
</feature>
<proteinExistence type="predicted"/>
<feature type="transmembrane region" description="Helical" evidence="6">
    <location>
        <begin position="432"/>
        <end position="451"/>
    </location>
</feature>
<gene>
    <name evidence="8" type="ORF">WAE96_14855</name>
</gene>